<dbReference type="InterPro" id="IPR009057">
    <property type="entry name" value="Homeodomain-like_sf"/>
</dbReference>
<protein>
    <submittedName>
        <fullName evidence="6">Regulatory TetR family protein</fullName>
    </submittedName>
</protein>
<dbReference type="OrthoDB" id="2570341at2"/>
<dbReference type="InterPro" id="IPR001647">
    <property type="entry name" value="HTH_TetR"/>
</dbReference>
<dbReference type="Proteomes" id="UP000228758">
    <property type="component" value="Unassembled WGS sequence"/>
</dbReference>
<dbReference type="InterPro" id="IPR004111">
    <property type="entry name" value="Repressor_TetR_C"/>
</dbReference>
<keyword evidence="7" id="KW-1185">Reference proteome</keyword>
<dbReference type="RefSeq" id="WP_100363026.1">
    <property type="nucleotide sequence ID" value="NZ_PGFF01000001.1"/>
</dbReference>
<dbReference type="Gene3D" id="1.10.10.60">
    <property type="entry name" value="Homeodomain-like"/>
    <property type="match status" value="1"/>
</dbReference>
<dbReference type="PANTHER" id="PTHR30055:SF151">
    <property type="entry name" value="TRANSCRIPTIONAL REGULATORY PROTEIN"/>
    <property type="match status" value="1"/>
</dbReference>
<dbReference type="EMBL" id="PGFF01000001">
    <property type="protein sequence ID" value="PJJ70624.1"/>
    <property type="molecule type" value="Genomic_DNA"/>
</dbReference>
<proteinExistence type="predicted"/>
<feature type="domain" description="HTH tetR-type" evidence="5">
    <location>
        <begin position="28"/>
        <end position="88"/>
    </location>
</feature>
<dbReference type="InterPro" id="IPR050109">
    <property type="entry name" value="HTH-type_TetR-like_transc_reg"/>
</dbReference>
<dbReference type="Gene3D" id="1.10.357.10">
    <property type="entry name" value="Tetracycline Repressor, domain 2"/>
    <property type="match status" value="1"/>
</dbReference>
<organism evidence="6 7">
    <name type="scientific">Diaminobutyricimonas aerilata</name>
    <dbReference type="NCBI Taxonomy" id="1162967"/>
    <lineage>
        <taxon>Bacteria</taxon>
        <taxon>Bacillati</taxon>
        <taxon>Actinomycetota</taxon>
        <taxon>Actinomycetes</taxon>
        <taxon>Micrococcales</taxon>
        <taxon>Microbacteriaceae</taxon>
        <taxon>Diaminobutyricimonas</taxon>
    </lineage>
</organism>
<evidence type="ECO:0000313" key="7">
    <source>
        <dbReference type="Proteomes" id="UP000228758"/>
    </source>
</evidence>
<evidence type="ECO:0000313" key="6">
    <source>
        <dbReference type="EMBL" id="PJJ70624.1"/>
    </source>
</evidence>
<dbReference type="Pfam" id="PF00440">
    <property type="entry name" value="TetR_N"/>
    <property type="match status" value="1"/>
</dbReference>
<evidence type="ECO:0000256" key="4">
    <source>
        <dbReference type="PROSITE-ProRule" id="PRU00335"/>
    </source>
</evidence>
<name>A0A2M9CFB1_9MICO</name>
<evidence type="ECO:0000256" key="2">
    <source>
        <dbReference type="ARBA" id="ARBA00023125"/>
    </source>
</evidence>
<evidence type="ECO:0000256" key="3">
    <source>
        <dbReference type="ARBA" id="ARBA00023163"/>
    </source>
</evidence>
<keyword evidence="3" id="KW-0804">Transcription</keyword>
<reference evidence="6 7" key="1">
    <citation type="submission" date="2017-11" db="EMBL/GenBank/DDBJ databases">
        <title>Genomic Encyclopedia of Archaeal and Bacterial Type Strains, Phase II (KMG-II): From Individual Species to Whole Genera.</title>
        <authorList>
            <person name="Goeker M."/>
        </authorList>
    </citation>
    <scope>NUCLEOTIDE SEQUENCE [LARGE SCALE GENOMIC DNA]</scope>
    <source>
        <strain evidence="6 7">DSM 27393</strain>
    </source>
</reference>
<dbReference type="PROSITE" id="PS50977">
    <property type="entry name" value="HTH_TETR_2"/>
    <property type="match status" value="1"/>
</dbReference>
<keyword evidence="1" id="KW-0805">Transcription regulation</keyword>
<sequence>MARRTSAADLTRSIYLLWGHHPNAGRSGLTVERIVRAGVELADADGLDAVSMRKVAERLGVGAMSLYGHVPGKDDLTALMLDAVFAELYGDDVEEPSRAGDWRAAMRHVAQQNWELYERHPWLLDLRAARPTLGPHVSRKYEAEVRPLDGIGLTDVEMDAALTLVLSHVESTARVRRTLARTRDESGLTDAEWWGIVAPVLERVIDDPDLVISGRVGTAAGEEFNAAADPVHALTFGLDTILDGLEARIRSRR</sequence>
<dbReference type="InterPro" id="IPR036271">
    <property type="entry name" value="Tet_transcr_reg_TetR-rel_C_sf"/>
</dbReference>
<dbReference type="GO" id="GO:0045892">
    <property type="term" value="P:negative regulation of DNA-templated transcription"/>
    <property type="evidence" value="ECO:0007669"/>
    <property type="project" value="InterPro"/>
</dbReference>
<dbReference type="PANTHER" id="PTHR30055">
    <property type="entry name" value="HTH-TYPE TRANSCRIPTIONAL REGULATOR RUTR"/>
    <property type="match status" value="1"/>
</dbReference>
<dbReference type="SUPFAM" id="SSF48498">
    <property type="entry name" value="Tetracyclin repressor-like, C-terminal domain"/>
    <property type="match status" value="1"/>
</dbReference>
<feature type="DNA-binding region" description="H-T-H motif" evidence="4">
    <location>
        <begin position="51"/>
        <end position="70"/>
    </location>
</feature>
<keyword evidence="2 4" id="KW-0238">DNA-binding</keyword>
<dbReference type="Pfam" id="PF02909">
    <property type="entry name" value="TetR_C_1"/>
    <property type="match status" value="1"/>
</dbReference>
<dbReference type="GO" id="GO:0003700">
    <property type="term" value="F:DNA-binding transcription factor activity"/>
    <property type="evidence" value="ECO:0007669"/>
    <property type="project" value="TreeGrafter"/>
</dbReference>
<accession>A0A2M9CFB1</accession>
<evidence type="ECO:0000259" key="5">
    <source>
        <dbReference type="PROSITE" id="PS50977"/>
    </source>
</evidence>
<dbReference type="SUPFAM" id="SSF46689">
    <property type="entry name" value="Homeodomain-like"/>
    <property type="match status" value="1"/>
</dbReference>
<gene>
    <name evidence="6" type="ORF">CLV46_0146</name>
</gene>
<dbReference type="AlphaFoldDB" id="A0A2M9CFB1"/>
<evidence type="ECO:0000256" key="1">
    <source>
        <dbReference type="ARBA" id="ARBA00023015"/>
    </source>
</evidence>
<dbReference type="GO" id="GO:0000976">
    <property type="term" value="F:transcription cis-regulatory region binding"/>
    <property type="evidence" value="ECO:0007669"/>
    <property type="project" value="TreeGrafter"/>
</dbReference>
<comment type="caution">
    <text evidence="6">The sequence shown here is derived from an EMBL/GenBank/DDBJ whole genome shotgun (WGS) entry which is preliminary data.</text>
</comment>